<evidence type="ECO:0008006" key="3">
    <source>
        <dbReference type="Google" id="ProtNLM"/>
    </source>
</evidence>
<protein>
    <recommendedName>
        <fullName evidence="3">Sel1 repeat family protein</fullName>
    </recommendedName>
</protein>
<dbReference type="Gene3D" id="1.25.40.10">
    <property type="entry name" value="Tetratricopeptide repeat domain"/>
    <property type="match status" value="1"/>
</dbReference>
<evidence type="ECO:0000313" key="2">
    <source>
        <dbReference type="Proteomes" id="UP000635606"/>
    </source>
</evidence>
<dbReference type="AlphaFoldDB" id="A0A8J4A5H3"/>
<dbReference type="RefSeq" id="WP_203935227.1">
    <property type="nucleotide sequence ID" value="NZ_BOPH01000159.1"/>
</dbReference>
<comment type="caution">
    <text evidence="1">The sequence shown here is derived from an EMBL/GenBank/DDBJ whole genome shotgun (WGS) entry which is preliminary data.</text>
</comment>
<accession>A0A8J4A5H3</accession>
<dbReference type="InterPro" id="IPR011990">
    <property type="entry name" value="TPR-like_helical_dom_sf"/>
</dbReference>
<evidence type="ECO:0000313" key="1">
    <source>
        <dbReference type="EMBL" id="GIJ75466.1"/>
    </source>
</evidence>
<reference evidence="1" key="1">
    <citation type="submission" date="2021-01" db="EMBL/GenBank/DDBJ databases">
        <title>Whole genome shotgun sequence of Virgisporangium ochraceum NBRC 16418.</title>
        <authorList>
            <person name="Komaki H."/>
            <person name="Tamura T."/>
        </authorList>
    </citation>
    <scope>NUCLEOTIDE SEQUENCE</scope>
    <source>
        <strain evidence="1">NBRC 16418</strain>
    </source>
</reference>
<name>A0A8J4A5H3_9ACTN</name>
<proteinExistence type="predicted"/>
<dbReference type="EMBL" id="BOPH01000159">
    <property type="protein sequence ID" value="GIJ75466.1"/>
    <property type="molecule type" value="Genomic_DNA"/>
</dbReference>
<organism evidence="1 2">
    <name type="scientific">Virgisporangium ochraceum</name>
    <dbReference type="NCBI Taxonomy" id="65505"/>
    <lineage>
        <taxon>Bacteria</taxon>
        <taxon>Bacillati</taxon>
        <taxon>Actinomycetota</taxon>
        <taxon>Actinomycetes</taxon>
        <taxon>Micromonosporales</taxon>
        <taxon>Micromonosporaceae</taxon>
        <taxon>Virgisporangium</taxon>
    </lineage>
</organism>
<sequence>MTAPLGTPIADCDPLAWRVRRAIDQPELPAYLPRPHDDRLRATADEVLRTGTARIVTLVGGAATGKTRACWEVARYLDRRQPGRWRLWDPGEIPEWDHAGDAIANRVDGHTVMWIDEARYHLGFESSPVATGLLALLRRARPVLVLATMWPAHWDTLVQRAQPWSRVRAVLTGTAVPVPETFTATERAAAADGDPRLAEAAATATDGRVIQYLAGATGQEQRHRDAPPAARAILDAAVDACRVGHVPRFSTTLLRVAAAGYLDPEHRTATWFDDGLAYASEGHRGVDGPLTPVAPDGYLLADTLEENGPTGPYPPGTLWRAFVGPTTDPHLLHTLGRYAAAHGHPEHAVPLLAKASGAGHAAATALLADLRDRAGHHTLAEHLALRAGPDAVLALADRRYRSGDRDAARTLAAQATDTRVLRQVSWWHERDGDKAGADALLRQAADRGDAEAVRLRALRRHLDGDHDAAEALYRQAVDRGHAGALRELAAMRELAGDDVEAEALFRRGADAGDVRALGGLARLLDRAGDAEGARALALEAADRGDSMPLAALVSTRHHADDRDGALALALLAADRGDFRPLHTLADLRPDGEELLRLAADRGSVDALADLAALRRAAGDAVGADTYALRAAELGDAPT</sequence>
<gene>
    <name evidence="1" type="ORF">Voc01_103830</name>
</gene>
<dbReference type="SUPFAM" id="SSF81901">
    <property type="entry name" value="HCP-like"/>
    <property type="match status" value="1"/>
</dbReference>
<keyword evidence="2" id="KW-1185">Reference proteome</keyword>
<dbReference type="Proteomes" id="UP000635606">
    <property type="component" value="Unassembled WGS sequence"/>
</dbReference>